<reference evidence="7" key="1">
    <citation type="journal article" date="2019" name="Int. J. Syst. Evol. Microbiol.">
        <title>The Global Catalogue of Microorganisms (GCM) 10K type strain sequencing project: providing services to taxonomists for standard genome sequencing and annotation.</title>
        <authorList>
            <consortium name="The Broad Institute Genomics Platform"/>
            <consortium name="The Broad Institute Genome Sequencing Center for Infectious Disease"/>
            <person name="Wu L."/>
            <person name="Ma J."/>
        </authorList>
    </citation>
    <scope>NUCLEOTIDE SEQUENCE [LARGE SCALE GENOMIC DNA]</scope>
    <source>
        <strain evidence="7">CCUG 54822</strain>
    </source>
</reference>
<keyword evidence="2 5" id="KW-0812">Transmembrane</keyword>
<feature type="transmembrane region" description="Helical" evidence="5">
    <location>
        <begin position="154"/>
        <end position="174"/>
    </location>
</feature>
<comment type="caution">
    <text evidence="6">The sequence shown here is derived from an EMBL/GenBank/DDBJ whole genome shotgun (WGS) entry which is preliminary data.</text>
</comment>
<feature type="transmembrane region" description="Helical" evidence="5">
    <location>
        <begin position="94"/>
        <end position="111"/>
    </location>
</feature>
<keyword evidence="1" id="KW-1003">Cell membrane</keyword>
<evidence type="ECO:0000256" key="4">
    <source>
        <dbReference type="ARBA" id="ARBA00023136"/>
    </source>
</evidence>
<evidence type="ECO:0000256" key="2">
    <source>
        <dbReference type="ARBA" id="ARBA00022692"/>
    </source>
</evidence>
<proteinExistence type="predicted"/>
<evidence type="ECO:0000256" key="5">
    <source>
        <dbReference type="SAM" id="Phobius"/>
    </source>
</evidence>
<dbReference type="NCBIfam" id="TIGR02840">
    <property type="entry name" value="spore_YtaF"/>
    <property type="match status" value="1"/>
</dbReference>
<name>A0ABW3ZUP0_9BACI</name>
<evidence type="ECO:0000313" key="7">
    <source>
        <dbReference type="Proteomes" id="UP001597178"/>
    </source>
</evidence>
<protein>
    <submittedName>
        <fullName evidence="6">Sporulation membrane protein YtaF</fullName>
    </submittedName>
</protein>
<dbReference type="PANTHER" id="PTHR35529">
    <property type="entry name" value="MANGANESE EFFLUX PUMP MNTP-RELATED"/>
    <property type="match status" value="1"/>
</dbReference>
<sequence length="230" mass="25366">MRFSHTGFFFNTLWYTNAERKMIPMLYYTGLILLITGVSIDGFGVGMSYGMRRVHVPLAALGIIMFCSGLIVYLSMTIGNVIKTFITPGLTDNIGGIILLLIGLYCLYNVVRSKQDAPFKKLSDEEKWHHFKTVIKEPQRADLDQSGSISAMEAVFLGFALAIDAFGAGLGAAMLGYSPFLTAFAIALMSGLFVWCGVRLGIFLSAKKWLQQLTLLPPFLLMILGVLNMI</sequence>
<evidence type="ECO:0000256" key="1">
    <source>
        <dbReference type="ARBA" id="ARBA00022475"/>
    </source>
</evidence>
<dbReference type="EMBL" id="JBHTNH010000023">
    <property type="protein sequence ID" value="MFD1362131.1"/>
    <property type="molecule type" value="Genomic_DNA"/>
</dbReference>
<evidence type="ECO:0000313" key="6">
    <source>
        <dbReference type="EMBL" id="MFD1362131.1"/>
    </source>
</evidence>
<feature type="transmembrane region" description="Helical" evidence="5">
    <location>
        <begin position="25"/>
        <end position="46"/>
    </location>
</feature>
<keyword evidence="7" id="KW-1185">Reference proteome</keyword>
<dbReference type="PANTHER" id="PTHR35529:SF2">
    <property type="entry name" value="SPORULATION PROTEIN YTAF-RELATED"/>
    <property type="match status" value="1"/>
</dbReference>
<dbReference type="Pfam" id="PF02659">
    <property type="entry name" value="Mntp"/>
    <property type="match status" value="2"/>
</dbReference>
<dbReference type="InterPro" id="IPR003810">
    <property type="entry name" value="Mntp/YtaF"/>
</dbReference>
<feature type="transmembrane region" description="Helical" evidence="5">
    <location>
        <begin position="58"/>
        <end position="82"/>
    </location>
</feature>
<keyword evidence="4 5" id="KW-0472">Membrane</keyword>
<keyword evidence="3 5" id="KW-1133">Transmembrane helix</keyword>
<dbReference type="InterPro" id="IPR014205">
    <property type="entry name" value="Spore_YtaF"/>
</dbReference>
<gene>
    <name evidence="6" type="primary">ytaF</name>
    <name evidence="6" type="ORF">ACFQ4A_10740</name>
</gene>
<organism evidence="6 7">
    <name type="scientific">Lentibacillus salinarum</name>
    <dbReference type="NCBI Taxonomy" id="446820"/>
    <lineage>
        <taxon>Bacteria</taxon>
        <taxon>Bacillati</taxon>
        <taxon>Bacillota</taxon>
        <taxon>Bacilli</taxon>
        <taxon>Bacillales</taxon>
        <taxon>Bacillaceae</taxon>
        <taxon>Lentibacillus</taxon>
    </lineage>
</organism>
<evidence type="ECO:0000256" key="3">
    <source>
        <dbReference type="ARBA" id="ARBA00022989"/>
    </source>
</evidence>
<feature type="transmembrane region" description="Helical" evidence="5">
    <location>
        <begin position="180"/>
        <end position="202"/>
    </location>
</feature>
<dbReference type="Proteomes" id="UP001597178">
    <property type="component" value="Unassembled WGS sequence"/>
</dbReference>
<accession>A0ABW3ZUP0</accession>